<dbReference type="Proteomes" id="UP000479563">
    <property type="component" value="Unassembled WGS sequence"/>
</dbReference>
<evidence type="ECO:0000313" key="10">
    <source>
        <dbReference type="Proteomes" id="UP000261052"/>
    </source>
</evidence>
<accession>A0A173VMU7</accession>
<keyword evidence="3" id="KW-0413">Isomerase</keyword>
<evidence type="ECO:0000313" key="4">
    <source>
        <dbReference type="EMBL" id="RGK42042.1"/>
    </source>
</evidence>
<evidence type="ECO:0000313" key="11">
    <source>
        <dbReference type="Proteomes" id="UP000283501"/>
    </source>
</evidence>
<dbReference type="Proteomes" id="UP001212823">
    <property type="component" value="Unassembled WGS sequence"/>
</dbReference>
<dbReference type="EMBL" id="QSHU01000029">
    <property type="protein sequence ID" value="RHC35316.1"/>
    <property type="molecule type" value="Genomic_DNA"/>
</dbReference>
<dbReference type="Pfam" id="PF20092">
    <property type="entry name" value="DUF6483"/>
    <property type="match status" value="1"/>
</dbReference>
<organism evidence="1 9">
    <name type="scientific">Agathobacter rectalis</name>
    <dbReference type="NCBI Taxonomy" id="39491"/>
    <lineage>
        <taxon>Bacteria</taxon>
        <taxon>Bacillati</taxon>
        <taxon>Bacillota</taxon>
        <taxon>Clostridia</taxon>
        <taxon>Lachnospirales</taxon>
        <taxon>Lachnospiraceae</taxon>
        <taxon>Agathobacter</taxon>
    </lineage>
</organism>
<evidence type="ECO:0000313" key="5">
    <source>
        <dbReference type="EMBL" id="RGU20159.1"/>
    </source>
</evidence>
<name>A0A173VMU7_9FIRM</name>
<evidence type="ECO:0000313" key="15">
    <source>
        <dbReference type="Proteomes" id="UP000479563"/>
    </source>
</evidence>
<reference evidence="1 9" key="1">
    <citation type="submission" date="2015-09" db="EMBL/GenBank/DDBJ databases">
        <authorList>
            <consortium name="Pathogen Informatics"/>
        </authorList>
    </citation>
    <scope>NUCLEOTIDE SEQUENCE [LARGE SCALE GENOMIC DNA]</scope>
    <source>
        <strain evidence="1 9">2789STDY5834968</strain>
    </source>
</reference>
<dbReference type="InterPro" id="IPR045507">
    <property type="entry name" value="DUF6483"/>
</dbReference>
<dbReference type="Proteomes" id="UP000286104">
    <property type="component" value="Unassembled WGS sequence"/>
</dbReference>
<dbReference type="EMBL" id="CYXM01000023">
    <property type="protein sequence ID" value="CUN28531.1"/>
    <property type="molecule type" value="Genomic_DNA"/>
</dbReference>
<reference evidence="10 11" key="2">
    <citation type="submission" date="2018-08" db="EMBL/GenBank/DDBJ databases">
        <title>A genome reference for cultivated species of the human gut microbiota.</title>
        <authorList>
            <person name="Zou Y."/>
            <person name="Xue W."/>
            <person name="Luo G."/>
        </authorList>
    </citation>
    <scope>NUCLEOTIDE SEQUENCE [LARGE SCALE GENOMIC DNA]</scope>
    <source>
        <strain evidence="5 13">AF17-27</strain>
        <strain evidence="8 11">AM26-2LB</strain>
        <strain evidence="7 14">AM36-3AA</strain>
        <strain evidence="6 12">AM47-6BH</strain>
        <strain evidence="4 10">TF11-15AC</strain>
    </source>
</reference>
<protein>
    <submittedName>
        <fullName evidence="2">DUF6483 family protein</fullName>
    </submittedName>
    <submittedName>
        <fullName evidence="3">Peptidylprolyl isomerase</fullName>
    </submittedName>
</protein>
<dbReference type="Proteomes" id="UP000261052">
    <property type="component" value="Unassembled WGS sequence"/>
</dbReference>
<dbReference type="EMBL" id="QRXR01000031">
    <property type="protein sequence ID" value="RGU20159.1"/>
    <property type="molecule type" value="Genomic_DNA"/>
</dbReference>
<dbReference type="EMBL" id="WKQP01000034">
    <property type="protein sequence ID" value="MSC61401.1"/>
    <property type="molecule type" value="Genomic_DNA"/>
</dbReference>
<dbReference type="GO" id="GO:0016853">
    <property type="term" value="F:isomerase activity"/>
    <property type="evidence" value="ECO:0007669"/>
    <property type="project" value="UniProtKB-KW"/>
</dbReference>
<evidence type="ECO:0000313" key="14">
    <source>
        <dbReference type="Proteomes" id="UP000286104"/>
    </source>
</evidence>
<dbReference type="EMBL" id="QSKY01000003">
    <property type="protein sequence ID" value="RHF06994.1"/>
    <property type="molecule type" value="Genomic_DNA"/>
</dbReference>
<evidence type="ECO:0000313" key="12">
    <source>
        <dbReference type="Proteomes" id="UP000283721"/>
    </source>
</evidence>
<evidence type="ECO:0000313" key="3">
    <source>
        <dbReference type="EMBL" id="MSC61401.1"/>
    </source>
</evidence>
<sequence length="50" mass="6014">MNFTDEKDYIMRMIKEMVRVLFSLAFGKEYVSVELEKENKYEVSGKNFLI</sequence>
<dbReference type="EMBL" id="JAQLYE010000043">
    <property type="protein sequence ID" value="MDB8019272.1"/>
    <property type="molecule type" value="Genomic_DNA"/>
</dbReference>
<reference evidence="2" key="4">
    <citation type="submission" date="2023-01" db="EMBL/GenBank/DDBJ databases">
        <title>Human gut microbiome strain richness.</title>
        <authorList>
            <person name="Chen-Liaw A."/>
        </authorList>
    </citation>
    <scope>NUCLEOTIDE SEQUENCE</scope>
    <source>
        <strain evidence="2">1001283st1_D2_1001283B150209_150212</strain>
    </source>
</reference>
<dbReference type="EMBL" id="QSES01000038">
    <property type="protein sequence ID" value="RGZ88397.1"/>
    <property type="molecule type" value="Genomic_DNA"/>
</dbReference>
<evidence type="ECO:0000313" key="2">
    <source>
        <dbReference type="EMBL" id="MDB8019272.1"/>
    </source>
</evidence>
<reference evidence="3 15" key="3">
    <citation type="journal article" date="2019" name="Nat. Med.">
        <title>A library of human gut bacterial isolates paired with longitudinal multiomics data enables mechanistic microbiome research.</title>
        <authorList>
            <person name="Poyet M."/>
            <person name="Groussin M."/>
            <person name="Gibbons S.M."/>
            <person name="Avila-Pacheco J."/>
            <person name="Jiang X."/>
            <person name="Kearney S.M."/>
            <person name="Perrotta A.R."/>
            <person name="Berdy B."/>
            <person name="Zhao S."/>
            <person name="Lieberman T.D."/>
            <person name="Swanson P.K."/>
            <person name="Smith M."/>
            <person name="Roesemann S."/>
            <person name="Alexander J.E."/>
            <person name="Rich S.A."/>
            <person name="Livny J."/>
            <person name="Vlamakis H."/>
            <person name="Clish C."/>
            <person name="Bullock K."/>
            <person name="Deik A."/>
            <person name="Scott J."/>
            <person name="Pierce K.A."/>
            <person name="Xavier R.J."/>
            <person name="Alm E.J."/>
        </authorList>
    </citation>
    <scope>NUCLEOTIDE SEQUENCE [LARGE SCALE GENOMIC DNA]</scope>
    <source>
        <strain evidence="3 15">BIOML-A11</strain>
    </source>
</reference>
<dbReference type="EMBL" id="QSQP01000012">
    <property type="protein sequence ID" value="RGK42042.1"/>
    <property type="molecule type" value="Genomic_DNA"/>
</dbReference>
<evidence type="ECO:0000313" key="9">
    <source>
        <dbReference type="Proteomes" id="UP000095673"/>
    </source>
</evidence>
<dbReference type="OrthoDB" id="1650869at2"/>
<dbReference type="Proteomes" id="UP000283721">
    <property type="component" value="Unassembled WGS sequence"/>
</dbReference>
<proteinExistence type="predicted"/>
<evidence type="ECO:0000313" key="8">
    <source>
        <dbReference type="EMBL" id="RHF06994.1"/>
    </source>
</evidence>
<dbReference type="Proteomes" id="UP000283765">
    <property type="component" value="Unassembled WGS sequence"/>
</dbReference>
<evidence type="ECO:0000313" key="7">
    <source>
        <dbReference type="EMBL" id="RHC35316.1"/>
    </source>
</evidence>
<gene>
    <name evidence="8" type="ORF">DW703_03245</name>
    <name evidence="7" type="ORF">DW848_15035</name>
    <name evidence="6" type="ORF">DW967_15015</name>
    <name evidence="5" type="ORF">DWW89_14240</name>
    <name evidence="4" type="ORF">DXD13_10270</name>
    <name evidence="1" type="ORF">ERS852580_03275</name>
    <name evidence="3" type="ORF">GKE07_14610</name>
    <name evidence="2" type="ORF">PNE45_14770</name>
</gene>
<evidence type="ECO:0000313" key="1">
    <source>
        <dbReference type="EMBL" id="CUN28531.1"/>
    </source>
</evidence>
<dbReference type="Proteomes" id="UP000095673">
    <property type="component" value="Unassembled WGS sequence"/>
</dbReference>
<dbReference type="AlphaFoldDB" id="A0A173VMU7"/>
<evidence type="ECO:0000313" key="13">
    <source>
        <dbReference type="Proteomes" id="UP000283765"/>
    </source>
</evidence>
<dbReference type="Proteomes" id="UP000283501">
    <property type="component" value="Unassembled WGS sequence"/>
</dbReference>
<evidence type="ECO:0000313" key="6">
    <source>
        <dbReference type="EMBL" id="RGZ88397.1"/>
    </source>
</evidence>